<dbReference type="InterPro" id="IPR035965">
    <property type="entry name" value="PAS-like_dom_sf"/>
</dbReference>
<sequence>MDKPPTNTLTDLRHRIYEFFFAERDARKVIEAFCLLGEQILPQTVASVMRLDDDGLLQVYAAPSIPAEAQTRLANLQPGLESGSCGNVIVQNQPVFVEDTLNDSRWKQLKSLAADFHIMACWSVPVRDVHGRVMGTFALSSLAHRMPTDEQRDVLETIAAAISKVWVRDALDEAARSQASALNALSEGVLITDAHKKTVFVNAEFTRLTGYTLDDLLGKKFCQLQGAETSEETQAAIRAALQNGTCFRGEILNYRHDGTPFWNRLTISPVFNPTGQVTHYVGVQHDISARKQLDVQLHNLQEYQSAVLRIQQALMRLDEPQAMYQYLVEAIVTDTPLRSAFVAVPENDTEWLKVAAVCARQADVRDALAQLTPSRSGTHEPYASMPPSRAFRENLPVGPEDLNGNPAHPLILAAHPALAGLNVVMAFPIVMATQATPVAVLVVYTNALNDFTVEIQKLLAQLVQFLGLALMRVFQHMTLQANAARIERLSAFRLLLAEANQAIADATRESDFLQQLCDLSVQFTSAKLVCFARPDAQGQFYFPAASGAVGYLDGLKISIDPALKEGQGGMGRVWREDQAIYAASYSEPYLALWRERASAAGLNATTCLPVHREGRIWGLLSLFYGEENLYDDELKATLQNLVDDVSHGLDMLAIRSVQNALLNSSVVGIILLRRRVIQGCNAYYAKMLGYASAEDLRGRDTRLFFTSTAEFERFGEQHDILREQGSTHVSAQKFMRQDGTVMLVDMSGTLLSGADDNLTVWTIEDVTARERTRQLYQALLAQSDVVLQSCGEADMLASTCTQLAQNNIFHAVWISQPDAQSAISVLAQAGAGASALQHFTNLTLTDVPLVAQAWAEHKTAYHHDNLADPRMAAGHSYLRAQGWLSSLAIPVFRGDKLWGVIDFVADHAEAFDSETQQLCQRVADFLGHGLDELDRKHALSTLQTQEAYRARHDSLTGLPNRFALENYLPQALARMRRTDKLLAVGLLDLDDFKPVNDQYGHEAGDQLLREFAQRMRTDVRESDFIARLGGDEFVVVLEDLDALQIGTDIAVSMNRLHQSVESPFTLDSGAQVMVGMTIGLALFPHDAQEADALLRQADAAMYQNKLRKVQRTQWWQIGVGNMVAAPQELPKQGQLFDPFGAGATDLLNKLQDHLHGVTSQFVERFYAELNPQTQNILKTLSEMEMQALKTHQFEHVCFLLNPQTTREMITARAQHLGVVHSLVGINGAALLEAGTRYRQLVNEHFLTVPLRTQDRYSLAQTIDARIQHDTQIELQASDATQLAYQQLLMRTSTPGNLPWLELQQMELQAIADLPGVRVCEVLRPDVQGVFMVEASAGSGAEIYREAVRAIPPVLDERQAAGQGLVATAWRNRQIMTSEAFADDQKTSPWHESLRALSIRSMVAIPVVDMHGITRFILGIQGSYPNQFSTHWARQFTLGLQQRWFALWRQANQPLTMTLPQETVAMYRKQLFSGGLLMLVQPIVNLHTGALVKVEALARLKLPDGEVVLPNVFLPLLSSVELNQLFRLGLDQALSTLTALEGQGVLVGISVNLPPSTLLDGHCVRWVETALRHHGIAPQRLTLELLETDRIEHTTQDEHFMQLRQLGVGMCMDDLGSGFSSLQRLSQTRFTSIKMDQSLLAKIYLHPIQTLSLLSIIVQMGRDFDCEVVIEGLENADLIETATLMGASYGQGYGLAHPMLAQDLLAWRQNFKLAYIPDRIQTSIGALAYHWKRIHDKTLQLQSATDCPLTRFLVTRHLQDGVCVDWHEHVHADPQNREANQSLLNCLVDLVQKDAKTDGKVLNPKNGS</sequence>
<name>E6QTK2_9ZZZZ</name>
<dbReference type="CDD" id="cd01949">
    <property type="entry name" value="GGDEF"/>
    <property type="match status" value="1"/>
</dbReference>
<dbReference type="SMART" id="SM00267">
    <property type="entry name" value="GGDEF"/>
    <property type="match status" value="1"/>
</dbReference>
<evidence type="ECO:0000259" key="4">
    <source>
        <dbReference type="PROSITE" id="PS50883"/>
    </source>
</evidence>
<dbReference type="Gene3D" id="3.20.20.450">
    <property type="entry name" value="EAL domain"/>
    <property type="match status" value="1"/>
</dbReference>
<evidence type="ECO:0000313" key="6">
    <source>
        <dbReference type="EMBL" id="CBI10574.1"/>
    </source>
</evidence>
<dbReference type="PANTHER" id="PTHR44757:SF2">
    <property type="entry name" value="BIOFILM ARCHITECTURE MAINTENANCE PROTEIN MBAA"/>
    <property type="match status" value="1"/>
</dbReference>
<dbReference type="NCBIfam" id="TIGR00254">
    <property type="entry name" value="GGDEF"/>
    <property type="match status" value="1"/>
</dbReference>
<dbReference type="SMART" id="SM00052">
    <property type="entry name" value="EAL"/>
    <property type="match status" value="1"/>
</dbReference>
<dbReference type="Gene3D" id="3.30.450.40">
    <property type="match status" value="5"/>
</dbReference>
<evidence type="ECO:0000256" key="1">
    <source>
        <dbReference type="SAM" id="Coils"/>
    </source>
</evidence>
<dbReference type="SUPFAM" id="SSF55781">
    <property type="entry name" value="GAF domain-like"/>
    <property type="match status" value="5"/>
</dbReference>
<dbReference type="SMART" id="SM00091">
    <property type="entry name" value="PAS"/>
    <property type="match status" value="2"/>
</dbReference>
<dbReference type="CDD" id="cd14759">
    <property type="entry name" value="GS_GGDEF_2"/>
    <property type="match status" value="1"/>
</dbReference>
<organism evidence="6">
    <name type="scientific">mine drainage metagenome</name>
    <dbReference type="NCBI Taxonomy" id="410659"/>
    <lineage>
        <taxon>unclassified sequences</taxon>
        <taxon>metagenomes</taxon>
        <taxon>ecological metagenomes</taxon>
    </lineage>
</organism>
<dbReference type="Pfam" id="PF13185">
    <property type="entry name" value="GAF_2"/>
    <property type="match status" value="3"/>
</dbReference>
<dbReference type="Gene3D" id="3.30.70.270">
    <property type="match status" value="1"/>
</dbReference>
<dbReference type="GO" id="GO:0019825">
    <property type="term" value="F:oxygen binding"/>
    <property type="evidence" value="ECO:0007669"/>
    <property type="project" value="InterPro"/>
</dbReference>
<accession>E6QTK2</accession>
<dbReference type="InterPro" id="IPR035919">
    <property type="entry name" value="EAL_sf"/>
</dbReference>
<dbReference type="Pfam" id="PF00990">
    <property type="entry name" value="GGDEF"/>
    <property type="match status" value="1"/>
</dbReference>
<dbReference type="PANTHER" id="PTHR44757">
    <property type="entry name" value="DIGUANYLATE CYCLASE DGCP"/>
    <property type="match status" value="1"/>
</dbReference>
<dbReference type="PROSITE" id="PS50883">
    <property type="entry name" value="EAL"/>
    <property type="match status" value="1"/>
</dbReference>
<dbReference type="GO" id="GO:0020037">
    <property type="term" value="F:heme binding"/>
    <property type="evidence" value="ECO:0007669"/>
    <property type="project" value="InterPro"/>
</dbReference>
<dbReference type="SUPFAM" id="SSF55785">
    <property type="entry name" value="PYP-like sensor domain (PAS domain)"/>
    <property type="match status" value="2"/>
</dbReference>
<dbReference type="InterPro" id="IPR029787">
    <property type="entry name" value="Nucleotide_cyclase"/>
</dbReference>
<dbReference type="CDD" id="cd00130">
    <property type="entry name" value="PAS"/>
    <property type="match status" value="1"/>
</dbReference>
<dbReference type="SUPFAM" id="SSF55073">
    <property type="entry name" value="Nucleotide cyclase"/>
    <property type="match status" value="1"/>
</dbReference>
<protein>
    <recommendedName>
        <fullName evidence="7">Direct oxygen-sensing cyclase</fullName>
    </recommendedName>
</protein>
<dbReference type="InterPro" id="IPR029016">
    <property type="entry name" value="GAF-like_dom_sf"/>
</dbReference>
<dbReference type="Pfam" id="PF13426">
    <property type="entry name" value="PAS_9"/>
    <property type="match status" value="2"/>
</dbReference>
<evidence type="ECO:0000259" key="5">
    <source>
        <dbReference type="PROSITE" id="PS50887"/>
    </source>
</evidence>
<gene>
    <name evidence="6" type="ORF">CARN7_1358</name>
</gene>
<dbReference type="PROSITE" id="PS50887">
    <property type="entry name" value="GGDEF"/>
    <property type="match status" value="1"/>
</dbReference>
<dbReference type="InterPro" id="IPR012292">
    <property type="entry name" value="Globin/Proto"/>
</dbReference>
<dbReference type="InterPro" id="IPR052155">
    <property type="entry name" value="Biofilm_reg_signaling"/>
</dbReference>
<dbReference type="InterPro" id="IPR000700">
    <property type="entry name" value="PAS-assoc_C"/>
</dbReference>
<feature type="coiled-coil region" evidence="1">
    <location>
        <begin position="489"/>
        <end position="516"/>
    </location>
</feature>
<dbReference type="InterPro" id="IPR043128">
    <property type="entry name" value="Rev_trsase/Diguanyl_cyclase"/>
</dbReference>
<dbReference type="InterPro" id="IPR003018">
    <property type="entry name" value="GAF"/>
</dbReference>
<dbReference type="Gene3D" id="1.10.490.10">
    <property type="entry name" value="Globins"/>
    <property type="match status" value="1"/>
</dbReference>
<evidence type="ECO:0000259" key="2">
    <source>
        <dbReference type="PROSITE" id="PS50112"/>
    </source>
</evidence>
<dbReference type="PROSITE" id="PS50112">
    <property type="entry name" value="PAS"/>
    <property type="match status" value="1"/>
</dbReference>
<dbReference type="SMART" id="SM00086">
    <property type="entry name" value="PAC"/>
    <property type="match status" value="2"/>
</dbReference>
<reference evidence="6" key="1">
    <citation type="submission" date="2009-10" db="EMBL/GenBank/DDBJ databases">
        <title>Diversity of trophic interactions inside an arsenic-rich microbial ecosystem.</title>
        <authorList>
            <person name="Bertin P.N."/>
            <person name="Heinrich-Salmeron A."/>
            <person name="Pelletier E."/>
            <person name="Goulhen-Chollet F."/>
            <person name="Arsene-Ploetze F."/>
            <person name="Gallien S."/>
            <person name="Calteau A."/>
            <person name="Vallenet D."/>
            <person name="Casiot C."/>
            <person name="Chane-Woon-Ming B."/>
            <person name="Giloteaux L."/>
            <person name="Barakat M."/>
            <person name="Bonnefoy V."/>
            <person name="Bruneel O."/>
            <person name="Chandler M."/>
            <person name="Cleiss J."/>
            <person name="Duran R."/>
            <person name="Elbaz-Poulichet F."/>
            <person name="Fonknechten N."/>
            <person name="Lauga B."/>
            <person name="Mornico D."/>
            <person name="Ortet P."/>
            <person name="Schaeffer C."/>
            <person name="Siguier P."/>
            <person name="Alexander Thil Smith A."/>
            <person name="Van Dorsselaer A."/>
            <person name="Weissenbach J."/>
            <person name="Medigue C."/>
            <person name="Le Paslier D."/>
        </authorList>
    </citation>
    <scope>NUCLEOTIDE SEQUENCE</scope>
</reference>
<dbReference type="EMBL" id="CABR01000090">
    <property type="protein sequence ID" value="CBI10574.1"/>
    <property type="molecule type" value="Genomic_DNA"/>
</dbReference>
<feature type="domain" description="PAC" evidence="3">
    <location>
        <begin position="247"/>
        <end position="299"/>
    </location>
</feature>
<feature type="domain" description="PAS" evidence="2">
    <location>
        <begin position="174"/>
        <end position="244"/>
    </location>
</feature>
<proteinExistence type="predicted"/>
<dbReference type="SMART" id="SM00065">
    <property type="entry name" value="GAF"/>
    <property type="match status" value="2"/>
</dbReference>
<dbReference type="InterPro" id="IPR001633">
    <property type="entry name" value="EAL_dom"/>
</dbReference>
<evidence type="ECO:0008006" key="7">
    <source>
        <dbReference type="Google" id="ProtNLM"/>
    </source>
</evidence>
<feature type="domain" description="GGDEF" evidence="5">
    <location>
        <begin position="980"/>
        <end position="1117"/>
    </location>
</feature>
<dbReference type="Gene3D" id="3.30.450.20">
    <property type="entry name" value="PAS domain"/>
    <property type="match status" value="2"/>
</dbReference>
<dbReference type="Pfam" id="PF00563">
    <property type="entry name" value="EAL"/>
    <property type="match status" value="1"/>
</dbReference>
<feature type="domain" description="EAL" evidence="4">
    <location>
        <begin position="1459"/>
        <end position="1711"/>
    </location>
</feature>
<comment type="caution">
    <text evidence="6">The sequence shown here is derived from an EMBL/GenBank/DDBJ whole genome shotgun (WGS) entry which is preliminary data.</text>
</comment>
<evidence type="ECO:0000259" key="3">
    <source>
        <dbReference type="PROSITE" id="PS50113"/>
    </source>
</evidence>
<dbReference type="PROSITE" id="PS50113">
    <property type="entry name" value="PAC"/>
    <property type="match status" value="1"/>
</dbReference>
<dbReference type="CDD" id="cd01948">
    <property type="entry name" value="EAL"/>
    <property type="match status" value="1"/>
</dbReference>
<dbReference type="NCBIfam" id="TIGR00229">
    <property type="entry name" value="sensory_box"/>
    <property type="match status" value="2"/>
</dbReference>
<dbReference type="InterPro" id="IPR000014">
    <property type="entry name" value="PAS"/>
</dbReference>
<dbReference type="InterPro" id="IPR000160">
    <property type="entry name" value="GGDEF_dom"/>
</dbReference>
<keyword evidence="1" id="KW-0175">Coiled coil</keyword>
<dbReference type="SUPFAM" id="SSF141868">
    <property type="entry name" value="EAL domain-like"/>
    <property type="match status" value="1"/>
</dbReference>
<dbReference type="InterPro" id="IPR001610">
    <property type="entry name" value="PAC"/>
</dbReference>